<dbReference type="AlphaFoldDB" id="A0A660HPR6"/>
<dbReference type="EMBL" id="CP032683">
    <property type="protein sequence ID" value="AYK14277.1"/>
    <property type="molecule type" value="Genomic_DNA"/>
</dbReference>
<protein>
    <submittedName>
        <fullName evidence="1">Uncharacterized protein</fullName>
    </submittedName>
</protein>
<dbReference type="KEGG" id="mfz:AOB57_002900"/>
<keyword evidence="2" id="KW-1185">Reference proteome</keyword>
<gene>
    <name evidence="1" type="ORF">AOB57_002900</name>
</gene>
<organism evidence="1 2">
    <name type="scientific">Methanosarcina flavescens</name>
    <dbReference type="NCBI Taxonomy" id="1715806"/>
    <lineage>
        <taxon>Archaea</taxon>
        <taxon>Methanobacteriati</taxon>
        <taxon>Methanobacteriota</taxon>
        <taxon>Stenosarchaea group</taxon>
        <taxon>Methanomicrobia</taxon>
        <taxon>Methanosarcinales</taxon>
        <taxon>Methanosarcinaceae</taxon>
        <taxon>Methanosarcina</taxon>
    </lineage>
</organism>
<sequence length="72" mass="8263">MTTKNQQGYEKNRKIEKQKNRKTVTNILCLAHLTKAVAGGFSLKSFQKRLAIESFLKICGTEQKYVKFLSPK</sequence>
<evidence type="ECO:0000313" key="2">
    <source>
        <dbReference type="Proteomes" id="UP000053087"/>
    </source>
</evidence>
<name>A0A660HPR6_9EURY</name>
<evidence type="ECO:0000313" key="1">
    <source>
        <dbReference type="EMBL" id="AYK14277.1"/>
    </source>
</evidence>
<accession>A0A660HPR6</accession>
<dbReference type="Proteomes" id="UP000053087">
    <property type="component" value="Chromosome"/>
</dbReference>
<proteinExistence type="predicted"/>
<reference evidence="1 2" key="1">
    <citation type="journal article" date="2016" name="Int. J. Syst. Evol. Microbiol.">
        <title>Methanosarcina flavescens sp. nov., a methanogenic archaeon isolated from a full-scale anaerobic digester.</title>
        <authorList>
            <person name="Kern T."/>
            <person name="Fischer M.A."/>
            <person name="Deppenmeier U."/>
            <person name="Schmitz R.A."/>
            <person name="Rother M."/>
        </authorList>
    </citation>
    <scope>NUCLEOTIDE SEQUENCE [LARGE SCALE GENOMIC DNA]</scope>
    <source>
        <strain evidence="1 2">E03.2</strain>
    </source>
</reference>